<comment type="caution">
    <text evidence="4">The sequence shown here is derived from an EMBL/GenBank/DDBJ whole genome shotgun (WGS) entry which is preliminary data.</text>
</comment>
<feature type="signal peptide" evidence="2">
    <location>
        <begin position="1"/>
        <end position="28"/>
    </location>
</feature>
<accession>A0ABT1C1I9</accession>
<feature type="chain" id="PRO_5046978879" evidence="2">
    <location>
        <begin position="29"/>
        <end position="193"/>
    </location>
</feature>
<feature type="region of interest" description="Disordered" evidence="1">
    <location>
        <begin position="167"/>
        <end position="193"/>
    </location>
</feature>
<evidence type="ECO:0000259" key="3">
    <source>
        <dbReference type="Pfam" id="PF09832"/>
    </source>
</evidence>
<dbReference type="Pfam" id="PF09832">
    <property type="entry name" value="DUF2059"/>
    <property type="match status" value="1"/>
</dbReference>
<keyword evidence="5" id="KW-1185">Reference proteome</keyword>
<name>A0ABT1C1I9_9HYPH</name>
<evidence type="ECO:0000256" key="1">
    <source>
        <dbReference type="SAM" id="MobiDB-lite"/>
    </source>
</evidence>
<feature type="compositionally biased region" description="Low complexity" evidence="1">
    <location>
        <begin position="174"/>
        <end position="193"/>
    </location>
</feature>
<keyword evidence="2" id="KW-0732">Signal</keyword>
<evidence type="ECO:0000256" key="2">
    <source>
        <dbReference type="SAM" id="SignalP"/>
    </source>
</evidence>
<feature type="domain" description="DUF2059" evidence="3">
    <location>
        <begin position="95"/>
        <end position="153"/>
    </location>
</feature>
<dbReference type="RefSeq" id="WP_252815666.1">
    <property type="nucleotide sequence ID" value="NZ_JAMXQS010000001.1"/>
</dbReference>
<gene>
    <name evidence="4" type="ORF">NGM99_02660</name>
</gene>
<evidence type="ECO:0000313" key="5">
    <source>
        <dbReference type="Proteomes" id="UP001205906"/>
    </source>
</evidence>
<dbReference type="InterPro" id="IPR018637">
    <property type="entry name" value="DUF2059"/>
</dbReference>
<protein>
    <submittedName>
        <fullName evidence="4">DUF2059 domain-containing protein</fullName>
    </submittedName>
</protein>
<evidence type="ECO:0000313" key="4">
    <source>
        <dbReference type="EMBL" id="MCO6048690.1"/>
    </source>
</evidence>
<dbReference type="Proteomes" id="UP001205906">
    <property type="component" value="Unassembled WGS sequence"/>
</dbReference>
<reference evidence="4 5" key="1">
    <citation type="submission" date="2022-06" db="EMBL/GenBank/DDBJ databases">
        <title>Mesorhizobium sp. strain RP14 Genome sequencing and assembly.</title>
        <authorList>
            <person name="Kim I."/>
        </authorList>
    </citation>
    <scope>NUCLEOTIDE SEQUENCE [LARGE SCALE GENOMIC DNA]</scope>
    <source>
        <strain evidence="5">RP14(2022)</strain>
    </source>
</reference>
<dbReference type="EMBL" id="JAMXQS010000001">
    <property type="protein sequence ID" value="MCO6048690.1"/>
    <property type="molecule type" value="Genomic_DNA"/>
</dbReference>
<sequence>MILATRLKSLRAVAFASALACLTVPALAQEISDTHLKAAREAITALNATDVFDGILPGAAAQLKQQLIGRNPDLEQLITTTVDEKVLGLVGRRADLEREAALAYARVFTEDELKQMATFFSSPAGQKLISDGAIANREVAKAAEIWQRGIARDLAVSVAEVIVKEKPDADTSTAPVANPDDQPAAPAPAATGN</sequence>
<proteinExistence type="predicted"/>
<organism evidence="4 5">
    <name type="scientific">Mesorhizobium liriopis</name>
    <dbReference type="NCBI Taxonomy" id="2953882"/>
    <lineage>
        <taxon>Bacteria</taxon>
        <taxon>Pseudomonadati</taxon>
        <taxon>Pseudomonadota</taxon>
        <taxon>Alphaproteobacteria</taxon>
        <taxon>Hyphomicrobiales</taxon>
        <taxon>Phyllobacteriaceae</taxon>
        <taxon>Mesorhizobium</taxon>
    </lineage>
</organism>